<dbReference type="NCBIfam" id="NF033495">
    <property type="entry name" value="phage_BC1881"/>
    <property type="match status" value="1"/>
</dbReference>
<accession>A0ABM6TY52</accession>
<reference evidence="2" key="1">
    <citation type="journal article" date="2018" name="MSphere">
        <title>Fusobacterium Genomics Using MinION and Illumina Sequencing Enables Genome Completion and Correction.</title>
        <authorList>
            <person name="Todd S.M."/>
            <person name="Settlage R.E."/>
            <person name="Lahmers K.K."/>
            <person name="Slade D.J."/>
        </authorList>
    </citation>
    <scope>NUCLEOTIDE SEQUENCE [LARGE SCALE GENOMIC DNA]</scope>
    <source>
        <strain evidence="2">ATCC 9817</strain>
    </source>
</reference>
<keyword evidence="2" id="KW-1185">Reference proteome</keyword>
<name>A0ABM6TY52_FUSMR</name>
<sequence length="58" mass="6707">MKNKNNLSSYSTKELYDELIKRGGVNTYFLEPYEKWKLILKTDAIELEGPATILVVID</sequence>
<gene>
    <name evidence="1" type="ORF">C4N19_09825</name>
</gene>
<evidence type="ECO:0000313" key="2">
    <source>
        <dbReference type="Proteomes" id="UP000240258"/>
    </source>
</evidence>
<protein>
    <submittedName>
        <fullName evidence="1">BC1881 family protein</fullName>
    </submittedName>
</protein>
<dbReference type="GeneID" id="62763829"/>
<dbReference type="Proteomes" id="UP000240258">
    <property type="component" value="Chromosome"/>
</dbReference>
<proteinExistence type="predicted"/>
<dbReference type="RefSeq" id="WP_005885385.1">
    <property type="nucleotide sequence ID" value="NZ_CP028102.1"/>
</dbReference>
<dbReference type="EMBL" id="CP028102">
    <property type="protein sequence ID" value="AVQ19372.1"/>
    <property type="molecule type" value="Genomic_DNA"/>
</dbReference>
<evidence type="ECO:0000313" key="1">
    <source>
        <dbReference type="EMBL" id="AVQ19372.1"/>
    </source>
</evidence>
<organism evidence="1 2">
    <name type="scientific">Fusobacterium mortiferum ATCC 9817</name>
    <dbReference type="NCBI Taxonomy" id="469616"/>
    <lineage>
        <taxon>Bacteria</taxon>
        <taxon>Fusobacteriati</taxon>
        <taxon>Fusobacteriota</taxon>
        <taxon>Fusobacteriia</taxon>
        <taxon>Fusobacteriales</taxon>
        <taxon>Fusobacteriaceae</taxon>
        <taxon>Fusobacterium</taxon>
    </lineage>
</organism>
<dbReference type="InterPro" id="IPR047901">
    <property type="entry name" value="BC1881-like"/>
</dbReference>